<reference evidence="2" key="1">
    <citation type="submission" date="2018-06" db="EMBL/GenBank/DDBJ databases">
        <authorList>
            <consortium name="Pathogen Informatics"/>
        </authorList>
    </citation>
    <scope>NUCLEOTIDE SEQUENCE [LARGE SCALE GENOMIC DNA]</scope>
    <source>
        <strain evidence="2">NCTC10124</strain>
    </source>
</reference>
<organism evidence="1 2">
    <name type="scientific">Mycoplasmopsis synoviae</name>
    <name type="common">Mycoplasma synoviae</name>
    <dbReference type="NCBI Taxonomy" id="2109"/>
    <lineage>
        <taxon>Bacteria</taxon>
        <taxon>Bacillati</taxon>
        <taxon>Mycoplasmatota</taxon>
        <taxon>Mycoplasmoidales</taxon>
        <taxon>Metamycoplasmataceae</taxon>
        <taxon>Mycoplasmopsis</taxon>
    </lineage>
</organism>
<name>A0A3B0PLT9_MYCSY</name>
<gene>
    <name evidence="1" type="ORF">NCTC10124_00180</name>
</gene>
<dbReference type="EMBL" id="LS991953">
    <property type="protein sequence ID" value="SYV92456.1"/>
    <property type="molecule type" value="Genomic_DNA"/>
</dbReference>
<dbReference type="Proteomes" id="UP000259328">
    <property type="component" value="Chromosome"/>
</dbReference>
<protein>
    <submittedName>
        <fullName evidence="1">Amidase</fullName>
    </submittedName>
</protein>
<feature type="non-terminal residue" evidence="1">
    <location>
        <position position="47"/>
    </location>
</feature>
<dbReference type="Gene3D" id="6.10.140.860">
    <property type="match status" value="1"/>
</dbReference>
<sequence length="47" mass="5689">MTNTRSKHLGKMVQERLVLGSYFLFDDNQKDLFLKAQKARRVIKNYW</sequence>
<dbReference type="AlphaFoldDB" id="A0A3B0PLT9"/>
<evidence type="ECO:0000313" key="2">
    <source>
        <dbReference type="Proteomes" id="UP000259328"/>
    </source>
</evidence>
<evidence type="ECO:0000313" key="1">
    <source>
        <dbReference type="EMBL" id="SYV92456.1"/>
    </source>
</evidence>
<accession>A0A3B0PLT9</accession>
<proteinExistence type="predicted"/>